<gene>
    <name evidence="1" type="ORF">BGZ95_006714</name>
</gene>
<name>A0AAD4H0Z0_9FUNG</name>
<dbReference type="Proteomes" id="UP001194580">
    <property type="component" value="Unassembled WGS sequence"/>
</dbReference>
<dbReference type="EMBL" id="JAAAIL010003157">
    <property type="protein sequence ID" value="KAG0252096.1"/>
    <property type="molecule type" value="Genomic_DNA"/>
</dbReference>
<keyword evidence="2" id="KW-1185">Reference proteome</keyword>
<proteinExistence type="predicted"/>
<reference evidence="1" key="1">
    <citation type="journal article" date="2020" name="Fungal Divers.">
        <title>Resolving the Mortierellaceae phylogeny through synthesis of multi-gene phylogenetics and phylogenomics.</title>
        <authorList>
            <person name="Vandepol N."/>
            <person name="Liber J."/>
            <person name="Desiro A."/>
            <person name="Na H."/>
            <person name="Kennedy M."/>
            <person name="Barry K."/>
            <person name="Grigoriev I.V."/>
            <person name="Miller A.N."/>
            <person name="O'Donnell K."/>
            <person name="Stajich J.E."/>
            <person name="Bonito G."/>
        </authorList>
    </citation>
    <scope>NUCLEOTIDE SEQUENCE</scope>
    <source>
        <strain evidence="1">NRRL 28262</strain>
    </source>
</reference>
<dbReference type="AlphaFoldDB" id="A0AAD4H0Z0"/>
<feature type="non-terminal residue" evidence="1">
    <location>
        <position position="707"/>
    </location>
</feature>
<evidence type="ECO:0000313" key="2">
    <source>
        <dbReference type="Proteomes" id="UP001194580"/>
    </source>
</evidence>
<organism evidence="1 2">
    <name type="scientific">Linnemannia exigua</name>
    <dbReference type="NCBI Taxonomy" id="604196"/>
    <lineage>
        <taxon>Eukaryota</taxon>
        <taxon>Fungi</taxon>
        <taxon>Fungi incertae sedis</taxon>
        <taxon>Mucoromycota</taxon>
        <taxon>Mortierellomycotina</taxon>
        <taxon>Mortierellomycetes</taxon>
        <taxon>Mortierellales</taxon>
        <taxon>Mortierellaceae</taxon>
        <taxon>Linnemannia</taxon>
    </lineage>
</organism>
<protein>
    <submittedName>
        <fullName evidence="1">Uncharacterized protein</fullName>
    </submittedName>
</protein>
<feature type="non-terminal residue" evidence="1">
    <location>
        <position position="1"/>
    </location>
</feature>
<accession>A0AAD4H0Z0</accession>
<sequence>VCSTTFDPICGYGNMSVMDCGNSGDVPTFKENCTLSCTKQPGPDVCTLDPCACTKAGDKCSGSFPSTCLLEKDSVYSCSGDKALPKQKNTCPVATVCLETPSGPTCTPPDCICKDNGTHCGSTFIVGCNLQSNTLYQCTEGALPSLAKDCGNGTCSANVVKGTAAFRAFADDKCLDQCACKEANVPVCASAFDAVCNYKEKDLMSCKDAGDAPQVAETCTLSCTKQAGPDECALDPCACTKAGDTCGNAFPSTCPYETNSTYSCEGPRKLPVKKEPCPTDNVCLVTPTGPVCTPPDCICQDDGSHCSSTFMLHCNLQINTLYKCTKGQLPSVEKDCGPGICSADVVTGTSAFKALADDKCLDLCACKEANVPPGPDVCTFDPCACTEAKETCGSTFPDSCNYEKDSRYTCSGNKVLPDNKIACPTANVCLVTPTGPVCTPPECICKDDGSHCGSTFAASCNLQSNTLYKCTNGQLPTVDKDCGNGTCSANVVAGTSAFKAMADDKCLDQCACKEANVPVCSTTFDPICGYGNMSVMDCGNSGDVPTFKENCTLSCTKQPGPDVCTLDPCACTNAGDKCGSSFPSNCSTIIATSMYSCTANKALPNKTSDCPTDNVCLETATTLICTHPDCICKESANICGSAFNTVCGLKSNTLYKCVKGSLPTIIKDCGTGTCSANVVKGASVSDFRAMADDICIDQCACKEAGVL</sequence>
<evidence type="ECO:0000313" key="1">
    <source>
        <dbReference type="EMBL" id="KAG0252096.1"/>
    </source>
</evidence>
<comment type="caution">
    <text evidence="1">The sequence shown here is derived from an EMBL/GenBank/DDBJ whole genome shotgun (WGS) entry which is preliminary data.</text>
</comment>